<protein>
    <submittedName>
        <fullName evidence="2">Uncharacterized protein</fullName>
    </submittedName>
</protein>
<name>A0AC34RSF8_9BILA</name>
<dbReference type="WBParaSite" id="JU765_v2.g9845.t1">
    <property type="protein sequence ID" value="JU765_v2.g9845.t1"/>
    <property type="gene ID" value="JU765_v2.g9845"/>
</dbReference>
<sequence length="85" mass="10068">MSYNIDDSDATKIFVSRSNREFSQEFLGRKTTHDIEHEKKIREFTLRIAEAEAAYLEQKKLVNLARTEARELRVGQQEAFDKYQK</sequence>
<proteinExistence type="predicted"/>
<organism evidence="1 2">
    <name type="scientific">Panagrolaimus sp. JU765</name>
    <dbReference type="NCBI Taxonomy" id="591449"/>
    <lineage>
        <taxon>Eukaryota</taxon>
        <taxon>Metazoa</taxon>
        <taxon>Ecdysozoa</taxon>
        <taxon>Nematoda</taxon>
        <taxon>Chromadorea</taxon>
        <taxon>Rhabditida</taxon>
        <taxon>Tylenchina</taxon>
        <taxon>Panagrolaimomorpha</taxon>
        <taxon>Panagrolaimoidea</taxon>
        <taxon>Panagrolaimidae</taxon>
        <taxon>Panagrolaimus</taxon>
    </lineage>
</organism>
<dbReference type="Proteomes" id="UP000887576">
    <property type="component" value="Unplaced"/>
</dbReference>
<reference evidence="2" key="1">
    <citation type="submission" date="2022-11" db="UniProtKB">
        <authorList>
            <consortium name="WormBaseParasite"/>
        </authorList>
    </citation>
    <scope>IDENTIFICATION</scope>
</reference>
<evidence type="ECO:0000313" key="1">
    <source>
        <dbReference type="Proteomes" id="UP000887576"/>
    </source>
</evidence>
<accession>A0AC34RSF8</accession>
<evidence type="ECO:0000313" key="2">
    <source>
        <dbReference type="WBParaSite" id="JU765_v2.g9845.t1"/>
    </source>
</evidence>